<feature type="coiled-coil region" evidence="4">
    <location>
        <begin position="475"/>
        <end position="502"/>
    </location>
</feature>
<evidence type="ECO:0000256" key="2">
    <source>
        <dbReference type="ARBA" id="ARBA00011322"/>
    </source>
</evidence>
<dbReference type="RefSeq" id="WP_136369966.1">
    <property type="nucleotide sequence ID" value="NZ_SSOB01000012.1"/>
</dbReference>
<name>A0A4S4BZF8_9BACL</name>
<proteinExistence type="inferred from homology"/>
<dbReference type="GO" id="GO:0006302">
    <property type="term" value="P:double-strand break repair"/>
    <property type="evidence" value="ECO:0007669"/>
    <property type="project" value="InterPro"/>
</dbReference>
<gene>
    <name evidence="7" type="ORF">E6C55_11685</name>
</gene>
<feature type="coiled-coil region" evidence="4">
    <location>
        <begin position="682"/>
        <end position="913"/>
    </location>
</feature>
<evidence type="ECO:0000313" key="7">
    <source>
        <dbReference type="EMBL" id="THF79977.1"/>
    </source>
</evidence>
<evidence type="ECO:0000313" key="8">
    <source>
        <dbReference type="Proteomes" id="UP000310636"/>
    </source>
</evidence>
<evidence type="ECO:0000256" key="5">
    <source>
        <dbReference type="SAM" id="MobiDB-lite"/>
    </source>
</evidence>
<keyword evidence="4" id="KW-0175">Coiled coil</keyword>
<evidence type="ECO:0000259" key="6">
    <source>
        <dbReference type="Pfam" id="PF13476"/>
    </source>
</evidence>
<dbReference type="SUPFAM" id="SSF52540">
    <property type="entry name" value="P-loop containing nucleoside triphosphate hydrolases"/>
    <property type="match status" value="2"/>
</dbReference>
<organism evidence="7 8">
    <name type="scientific">Cohnella fermenti</name>
    <dbReference type="NCBI Taxonomy" id="2565925"/>
    <lineage>
        <taxon>Bacteria</taxon>
        <taxon>Bacillati</taxon>
        <taxon>Bacillota</taxon>
        <taxon>Bacilli</taxon>
        <taxon>Bacillales</taxon>
        <taxon>Paenibacillaceae</taxon>
        <taxon>Cohnella</taxon>
    </lineage>
</organism>
<dbReference type="InterPro" id="IPR038729">
    <property type="entry name" value="Rad50/SbcC_AAA"/>
</dbReference>
<feature type="region of interest" description="Disordered" evidence="5">
    <location>
        <begin position="532"/>
        <end position="553"/>
    </location>
</feature>
<evidence type="ECO:0000256" key="1">
    <source>
        <dbReference type="ARBA" id="ARBA00006930"/>
    </source>
</evidence>
<feature type="compositionally biased region" description="Gly residues" evidence="5">
    <location>
        <begin position="587"/>
        <end position="621"/>
    </location>
</feature>
<accession>A0A4S4BZF8</accession>
<dbReference type="Gene3D" id="3.40.50.300">
    <property type="entry name" value="P-loop containing nucleotide triphosphate hydrolases"/>
    <property type="match status" value="2"/>
</dbReference>
<feature type="coiled-coil region" evidence="4">
    <location>
        <begin position="243"/>
        <end position="311"/>
    </location>
</feature>
<dbReference type="AlphaFoldDB" id="A0A4S4BZF8"/>
<dbReference type="Proteomes" id="UP000310636">
    <property type="component" value="Unassembled WGS sequence"/>
</dbReference>
<dbReference type="InterPro" id="IPR027417">
    <property type="entry name" value="P-loop_NTPase"/>
</dbReference>
<keyword evidence="8" id="KW-1185">Reference proteome</keyword>
<feature type="domain" description="Rad50/SbcC-type AAA" evidence="6">
    <location>
        <begin position="5"/>
        <end position="220"/>
    </location>
</feature>
<comment type="caution">
    <text evidence="7">The sequence shown here is derived from an EMBL/GenBank/DDBJ whole genome shotgun (WGS) entry which is preliminary data.</text>
</comment>
<dbReference type="OrthoDB" id="9795626at2"/>
<comment type="similarity">
    <text evidence="1">Belongs to the SMC family. SbcC subfamily.</text>
</comment>
<dbReference type="PANTHER" id="PTHR32114">
    <property type="entry name" value="ABC TRANSPORTER ABCH.3"/>
    <property type="match status" value="1"/>
</dbReference>
<dbReference type="PANTHER" id="PTHR32114:SF2">
    <property type="entry name" value="ABC TRANSPORTER ABCH.3"/>
    <property type="match status" value="1"/>
</dbReference>
<reference evidence="7 8" key="1">
    <citation type="submission" date="2019-04" db="EMBL/GenBank/DDBJ databases">
        <title>Cohnella sp. nov. isolated from preserved vegetables.</title>
        <authorList>
            <person name="Lin S.-Y."/>
            <person name="Hung M.-H."/>
            <person name="Young C.-C."/>
        </authorList>
    </citation>
    <scope>NUCLEOTIDE SEQUENCE [LARGE SCALE GENOMIC DNA]</scope>
    <source>
        <strain evidence="7 8">CC-MHH1044</strain>
    </source>
</reference>
<feature type="compositionally biased region" description="Basic and acidic residues" evidence="5">
    <location>
        <begin position="539"/>
        <end position="550"/>
    </location>
</feature>
<dbReference type="Pfam" id="PF13476">
    <property type="entry name" value="AAA_23"/>
    <property type="match status" value="1"/>
</dbReference>
<comment type="subunit">
    <text evidence="2">Heterodimer of SbcC and SbcD.</text>
</comment>
<dbReference type="Pfam" id="PF13558">
    <property type="entry name" value="SbcC_Walker_B"/>
    <property type="match status" value="1"/>
</dbReference>
<dbReference type="GO" id="GO:0016887">
    <property type="term" value="F:ATP hydrolysis activity"/>
    <property type="evidence" value="ECO:0007669"/>
    <property type="project" value="InterPro"/>
</dbReference>
<protein>
    <recommendedName>
        <fullName evidence="3">Nuclease SbcCD subunit C</fullName>
    </recommendedName>
</protein>
<evidence type="ECO:0000256" key="4">
    <source>
        <dbReference type="SAM" id="Coils"/>
    </source>
</evidence>
<sequence length="1094" mass="122409">MKPIKLTMTAFGPYKDKETIDFAELGGHRLFLVSGNTGAGKTSIFDAICFALYGEANGEDRSDSRSLRSQFAPDDTHTAVEFEFELKGRTYRILRQLSHVKTGNKNATGERYEFVETTDGRETMMVDRYMVRAINERLQTLIGLTKDQFSQIVMLPQGEFRKLLTSDTENKEEIMRRIFRTHLFKYVAEALNEKRRSAQNVVELVRRDLDMHMVNLRLALEEREESELHRVLAEEHYNAHQVLEALEGEIAHYAKEGEALEARLGEETKRQKERLEHLHLASALNAQFDELDRKRRERDALELRLPEEAARRERLALAEKTLPLQVQEKHVAAALADAEAKRARQREAEAARLAAEEEYRRRDEAYRLEESRGVRREQLVRELEGLNRDLPVVRSLDARRARVERMEREAGKAEAELRALEAAASARQEERKRLAERLRGLDESLLALPAKSERLDKLRSDARLLKELGQLAGERDKAAAEERSRREQAEAAEREYAALEAAWLEGQAGWLAAHLHDGQPCPVCGSAAHPRKAAVSEETPTRERLEETGRRRASLTATYEAAKAKRELLAAQLEPKAREAAELGFASGDGAGGGGGDGVGGDSVEGGRGGDGVSGDSVEGGRGGEDVSGDSGKGNRDGQESGENESGLAGTAIWERQYAVVVEAGKGVSAEVTRLKEDQAAAAELRPQLEKAERLLEAEQREKESKAAEQQRLRSACATEKALYEQELGRVAEELRSLPLLEARLAEREAEKARLEAAWREAQERFQQARERQAAAVAALAGAEAQLAEARERYAQASAEFAAGLRAAGFETEERYRLAKLEEAERERLKRELERFDAELASARRQAQELEERLAGKERADLDALRAASDELERQVERTRQTLARVRDYEAKALAGKEQIARAERALRDAEAEFGLVKDLYDVVRGENALKISFERYLLIEFLDRILHAANLRLTTISGGQFYLARSDRREKHGKQSGLGLDVFDNYTGQYRDVKTLSGGEKFNASLCLALGMADVIQTYEGGISLETMFIDEGFGSLDEDSLNKAIETLVELQMTGRLIGIISHVQELKQAIPAVLEVKKSAEGHSYTSFRVS</sequence>
<feature type="coiled-coil region" evidence="4">
    <location>
        <begin position="396"/>
        <end position="437"/>
    </location>
</feature>
<feature type="region of interest" description="Disordered" evidence="5">
    <location>
        <begin position="585"/>
        <end position="646"/>
    </location>
</feature>
<dbReference type="EMBL" id="SSOB01000012">
    <property type="protein sequence ID" value="THF79977.1"/>
    <property type="molecule type" value="Genomic_DNA"/>
</dbReference>
<evidence type="ECO:0000256" key="3">
    <source>
        <dbReference type="ARBA" id="ARBA00013368"/>
    </source>
</evidence>